<gene>
    <name evidence="1" type="ORF">ROLI_000750</name>
</gene>
<sequence>MTDFRAVLCVHNLYTPCAPLWCIRWLLRGCGTVGCLILFLCFTFLPQQAQAAETYDIVELIESCVAAVREGSSTQVSVLGLSRINPRAISAELKTPEGRVVMTYSTSIKEHLGQTCGMWGHDPEDATVTTLAFEDVEAAVSTWHKDALTAVNVFQAENPQHPGFAVAECRGDAPSYWAVAQPIFPRFRQVLPKPENGSDTEPSAAAFGFSAYRLNSEDCQATVERAKKQREAM</sequence>
<keyword evidence="2" id="KW-1185">Reference proteome</keyword>
<reference evidence="1 2" key="1">
    <citation type="submission" date="2015-07" db="EMBL/GenBank/DDBJ databases">
        <authorList>
            <person name="Voget S."/>
            <person name="Dogs M."/>
            <person name="Brinkhoff T.H."/>
            <person name="Daniel R."/>
        </authorList>
    </citation>
    <scope>NUCLEOTIDE SEQUENCE [LARGE SCALE GENOMIC DNA]</scope>
    <source>
        <strain evidence="1 2">B14</strain>
    </source>
</reference>
<proteinExistence type="predicted"/>
<protein>
    <submittedName>
        <fullName evidence="1">Uncharacterized protein</fullName>
    </submittedName>
</protein>
<dbReference type="Proteomes" id="UP001318682">
    <property type="component" value="Chromosome"/>
</dbReference>
<accession>A0ABZ2BLJ2</accession>
<evidence type="ECO:0000313" key="1">
    <source>
        <dbReference type="EMBL" id="WVX47017.1"/>
    </source>
</evidence>
<organism evidence="1 2">
    <name type="scientific">Roseobacter fucihabitans</name>
    <dbReference type="NCBI Taxonomy" id="1537242"/>
    <lineage>
        <taxon>Bacteria</taxon>
        <taxon>Pseudomonadati</taxon>
        <taxon>Pseudomonadota</taxon>
        <taxon>Alphaproteobacteria</taxon>
        <taxon>Rhodobacterales</taxon>
        <taxon>Roseobacteraceae</taxon>
        <taxon>Roseobacter</taxon>
    </lineage>
</organism>
<evidence type="ECO:0000313" key="2">
    <source>
        <dbReference type="Proteomes" id="UP001318682"/>
    </source>
</evidence>
<reference evidence="2" key="2">
    <citation type="submission" date="2024-01" db="EMBL/GenBank/DDBJ databases">
        <title>Roseobacter fucihabitans sp. nov., isolated from the brown alga Fucus spiralis.</title>
        <authorList>
            <person name="Hahnke S."/>
            <person name="Berger M."/>
            <person name="Schlingloff A."/>
            <person name="Athale I."/>
            <person name="Neumann-Schaal M."/>
            <person name="Adenaya A."/>
            <person name="Poehlein A."/>
            <person name="Daniel R."/>
            <person name="Pertersen J."/>
            <person name="Brinkhoff T."/>
        </authorList>
    </citation>
    <scope>NUCLEOTIDE SEQUENCE [LARGE SCALE GENOMIC DNA]</scope>
    <source>
        <strain evidence="2">B14</strain>
    </source>
</reference>
<name>A0ABZ2BLJ2_9RHOB</name>
<dbReference type="EMBL" id="CP143423">
    <property type="protein sequence ID" value="WVX47017.1"/>
    <property type="molecule type" value="Genomic_DNA"/>
</dbReference>